<dbReference type="SUPFAM" id="SSF75471">
    <property type="entry name" value="YhbY-like"/>
    <property type="match status" value="1"/>
</dbReference>
<dbReference type="PROSITE" id="PS51295">
    <property type="entry name" value="CRM"/>
    <property type="match status" value="1"/>
</dbReference>
<dbReference type="InterPro" id="IPR017924">
    <property type="entry name" value="RNA-binding_YhbY"/>
</dbReference>
<name>A0A2I1M9Y5_9FIRM</name>
<dbReference type="Gene3D" id="3.30.110.60">
    <property type="entry name" value="YhbY-like"/>
    <property type="match status" value="1"/>
</dbReference>
<dbReference type="GO" id="GO:0003723">
    <property type="term" value="F:RNA binding"/>
    <property type="evidence" value="ECO:0007669"/>
    <property type="project" value="UniProtKB-UniRule"/>
</dbReference>
<dbReference type="InterPro" id="IPR035920">
    <property type="entry name" value="YhbY-like_sf"/>
</dbReference>
<feature type="domain" description="CRM" evidence="3">
    <location>
        <begin position="1"/>
        <end position="94"/>
    </location>
</feature>
<proteinExistence type="predicted"/>
<evidence type="ECO:0000259" key="3">
    <source>
        <dbReference type="PROSITE" id="PS51295"/>
    </source>
</evidence>
<dbReference type="NCBIfam" id="TIGR00253">
    <property type="entry name" value="RNA_bind_YhbY"/>
    <property type="match status" value="1"/>
</dbReference>
<gene>
    <name evidence="4" type="ORF">CYJ34_03925</name>
</gene>
<protein>
    <submittedName>
        <fullName evidence="4">Ribosome assembly RNA-binding protein YhbY</fullName>
    </submittedName>
</protein>
<sequence>MLTGKQRAMLKAESHDYKPVVNIGKFSLTDDVINAVEEALEARELIKIKILNNNMDDPNEILQELLEKLGAEFVNHVGNIFTIYRKNEDNKFEL</sequence>
<keyword evidence="5" id="KW-1185">Reference proteome</keyword>
<dbReference type="InterPro" id="IPR051925">
    <property type="entry name" value="RNA-binding_domain"/>
</dbReference>
<dbReference type="PANTHER" id="PTHR40065:SF3">
    <property type="entry name" value="RNA-BINDING PROTEIN YHBY"/>
    <property type="match status" value="1"/>
</dbReference>
<evidence type="ECO:0000256" key="2">
    <source>
        <dbReference type="PROSITE-ProRule" id="PRU00626"/>
    </source>
</evidence>
<evidence type="ECO:0000313" key="5">
    <source>
        <dbReference type="Proteomes" id="UP000234335"/>
    </source>
</evidence>
<accession>A0A2I1M9Y5</accession>
<dbReference type="RefSeq" id="WP_101540043.1">
    <property type="nucleotide sequence ID" value="NZ_JAPJPW010000013.1"/>
</dbReference>
<dbReference type="Pfam" id="PF01985">
    <property type="entry name" value="CRS1_YhbY"/>
    <property type="match status" value="1"/>
</dbReference>
<organism evidence="4 5">
    <name type="scientific">Anaerococcus octavius</name>
    <dbReference type="NCBI Taxonomy" id="54007"/>
    <lineage>
        <taxon>Bacteria</taxon>
        <taxon>Bacillati</taxon>
        <taxon>Bacillota</taxon>
        <taxon>Tissierellia</taxon>
        <taxon>Tissierellales</taxon>
        <taxon>Peptoniphilaceae</taxon>
        <taxon>Anaerococcus</taxon>
    </lineage>
</organism>
<dbReference type="SMART" id="SM01103">
    <property type="entry name" value="CRS1_YhbY"/>
    <property type="match status" value="1"/>
</dbReference>
<dbReference type="PANTHER" id="PTHR40065">
    <property type="entry name" value="RNA-BINDING PROTEIN YHBY"/>
    <property type="match status" value="1"/>
</dbReference>
<dbReference type="EMBL" id="PKGS01000002">
    <property type="protein sequence ID" value="PKZ16944.1"/>
    <property type="molecule type" value="Genomic_DNA"/>
</dbReference>
<reference evidence="4 5" key="1">
    <citation type="submission" date="2017-12" db="EMBL/GenBank/DDBJ databases">
        <title>Phylogenetic diversity of female urinary microbiome.</title>
        <authorList>
            <person name="Thomas-White K."/>
            <person name="Wolfe A.J."/>
        </authorList>
    </citation>
    <scope>NUCLEOTIDE SEQUENCE [LARGE SCALE GENOMIC DNA]</scope>
    <source>
        <strain evidence="4 5">UMB0119</strain>
    </source>
</reference>
<evidence type="ECO:0000313" key="4">
    <source>
        <dbReference type="EMBL" id="PKZ16944.1"/>
    </source>
</evidence>
<comment type="caution">
    <text evidence="4">The sequence shown here is derived from an EMBL/GenBank/DDBJ whole genome shotgun (WGS) entry which is preliminary data.</text>
</comment>
<evidence type="ECO:0000256" key="1">
    <source>
        <dbReference type="ARBA" id="ARBA00022884"/>
    </source>
</evidence>
<dbReference type="Proteomes" id="UP000234335">
    <property type="component" value="Unassembled WGS sequence"/>
</dbReference>
<dbReference type="AlphaFoldDB" id="A0A2I1M9Y5"/>
<dbReference type="InterPro" id="IPR001890">
    <property type="entry name" value="RNA-binding_CRM"/>
</dbReference>
<keyword evidence="1 2" id="KW-0694">RNA-binding</keyword>